<dbReference type="GeneID" id="8746598"/>
<sequence>MQSTKTLLPDQGDGKIRHQKVKRWKEWDFMGRVRHHKKVERFCDGKRHGNSDVFINGKIDSSTQYVDGEMHGTERVWFESGRLSMVTHYFKGKCHGVHKTFHEDGTIAWETRYVQDKPFDDERFWGLEEGKSSKKQSER</sequence>
<dbReference type="SUPFAM" id="SSF82185">
    <property type="entry name" value="Histone H3 K4-specific methyltransferase SET7/9 N-terminal domain"/>
    <property type="match status" value="1"/>
</dbReference>
<organismHost>
    <name type="scientific">Acanthamoeba</name>
    <dbReference type="NCBI Taxonomy" id="5754"/>
</organismHost>
<reference evidence="1 2" key="1">
    <citation type="journal article" date="2009" name="Proc. Natl. Acad. Sci. U.S.A.">
        <title>Giant Marseillevirus highlights the role of amoebae as a melting pot in emergence of chimeric microorganisms.</title>
        <authorList>
            <person name="Boyer M."/>
            <person name="Yutin N."/>
            <person name="Pagnier I."/>
            <person name="Barrassi L."/>
            <person name="Fournous G."/>
            <person name="Espinosa L."/>
            <person name="Robert C."/>
            <person name="Azza S."/>
            <person name="Sun S."/>
            <person name="Rossmann M.G."/>
            <person name="Suzan-Monti M."/>
            <person name="La Scola B."/>
            <person name="Koonin E.V."/>
            <person name="Raoult D."/>
        </authorList>
    </citation>
    <scope>NUCLEOTIDE SEQUENCE [LARGE SCALE GENOMIC DNA]</scope>
    <source>
        <strain evidence="1 2">T19</strain>
    </source>
</reference>
<dbReference type="Proteomes" id="UP000029780">
    <property type="component" value="Segment"/>
</dbReference>
<evidence type="ECO:0000313" key="2">
    <source>
        <dbReference type="Proteomes" id="UP000029780"/>
    </source>
</evidence>
<name>D2XB00_GBMV</name>
<proteinExistence type="predicted"/>
<dbReference type="EMBL" id="GU071086">
    <property type="protein sequence ID" value="ADB04127.1"/>
    <property type="molecule type" value="Genomic_DNA"/>
</dbReference>
<dbReference type="Gene3D" id="2.20.110.10">
    <property type="entry name" value="Histone H3 K4-specific methyltransferase SET7/9 N-terminal domain"/>
    <property type="match status" value="1"/>
</dbReference>
<accession>D2XB00</accession>
<dbReference type="KEGG" id="vg:8746598"/>
<dbReference type="RefSeq" id="YP_003407089.1">
    <property type="nucleotide sequence ID" value="NC_013756.1"/>
</dbReference>
<organism evidence="1 2">
    <name type="scientific">Marseillevirus marseillevirus</name>
    <name type="common">GBM</name>
    <dbReference type="NCBI Taxonomy" id="694581"/>
    <lineage>
        <taxon>Viruses</taxon>
        <taxon>Varidnaviria</taxon>
        <taxon>Bamfordvirae</taxon>
        <taxon>Nucleocytoviricota</taxon>
        <taxon>Megaviricetes</taxon>
        <taxon>Pimascovirales</taxon>
        <taxon>Pimascovirales incertae sedis</taxon>
        <taxon>Marseilleviridae</taxon>
        <taxon>Marseillevirus</taxon>
        <taxon>Marseillevirus massiliense</taxon>
    </lineage>
</organism>
<dbReference type="OrthoDB" id="22444at10239"/>
<gene>
    <name evidence="1" type="ORF">MAR_ORF361</name>
</gene>
<evidence type="ECO:0000313" key="1">
    <source>
        <dbReference type="EMBL" id="ADB04127.1"/>
    </source>
</evidence>
<protein>
    <submittedName>
        <fullName evidence="1">MORN repeat-containing protein</fullName>
    </submittedName>
</protein>
<keyword evidence="2" id="KW-1185">Reference proteome</keyword>